<dbReference type="EMBL" id="JABBNB010000020">
    <property type="protein sequence ID" value="NMO03131.1"/>
    <property type="molecule type" value="Genomic_DNA"/>
</dbReference>
<sequence length="56" mass="6053">MKVVVSRGFQVAHDGTVFGSGEVADVPDDVADAWIRSGWADAMSRRPRPKAHTEAD</sequence>
<reference evidence="1 2" key="1">
    <citation type="submission" date="2020-04" db="EMBL/GenBank/DDBJ databases">
        <title>Gordonia sp. nov. TBRC 11910.</title>
        <authorList>
            <person name="Suriyachadkun C."/>
        </authorList>
    </citation>
    <scope>NUCLEOTIDE SEQUENCE [LARGE SCALE GENOMIC DNA]</scope>
    <source>
        <strain evidence="1 2">TBRC 11910</strain>
    </source>
</reference>
<dbReference type="AlphaFoldDB" id="A0A848L3H8"/>
<gene>
    <name evidence="1" type="ORF">HH308_18115</name>
</gene>
<dbReference type="Proteomes" id="UP000550729">
    <property type="component" value="Unassembled WGS sequence"/>
</dbReference>
<proteinExistence type="predicted"/>
<accession>A0A848L3H8</accession>
<evidence type="ECO:0000313" key="2">
    <source>
        <dbReference type="Proteomes" id="UP000550729"/>
    </source>
</evidence>
<keyword evidence="2" id="KW-1185">Reference proteome</keyword>
<comment type="caution">
    <text evidence="1">The sequence shown here is derived from an EMBL/GenBank/DDBJ whole genome shotgun (WGS) entry which is preliminary data.</text>
</comment>
<evidence type="ECO:0000313" key="1">
    <source>
        <dbReference type="EMBL" id="NMO03131.1"/>
    </source>
</evidence>
<protein>
    <submittedName>
        <fullName evidence="1">Uncharacterized protein</fullName>
    </submittedName>
</protein>
<dbReference type="RefSeq" id="WP_170195638.1">
    <property type="nucleotide sequence ID" value="NZ_JABBNB010000020.1"/>
</dbReference>
<name>A0A848L3H8_9ACTN</name>
<organism evidence="1 2">
    <name type="scientific">Gordonia asplenii</name>
    <dbReference type="NCBI Taxonomy" id="2725283"/>
    <lineage>
        <taxon>Bacteria</taxon>
        <taxon>Bacillati</taxon>
        <taxon>Actinomycetota</taxon>
        <taxon>Actinomycetes</taxon>
        <taxon>Mycobacteriales</taxon>
        <taxon>Gordoniaceae</taxon>
        <taxon>Gordonia</taxon>
    </lineage>
</organism>